<dbReference type="SUPFAM" id="SSF56059">
    <property type="entry name" value="Glutathione synthetase ATP-binding domain-like"/>
    <property type="match status" value="1"/>
</dbReference>
<evidence type="ECO:0000256" key="3">
    <source>
        <dbReference type="ARBA" id="ARBA00022741"/>
    </source>
</evidence>
<keyword evidence="5" id="KW-0460">Magnesium</keyword>
<organism evidence="7 8">
    <name type="scientific">Methylorubrum extorquens (strain CM4 / NCIMB 13688)</name>
    <name type="common">Methylobacterium extorquens</name>
    <dbReference type="NCBI Taxonomy" id="440085"/>
    <lineage>
        <taxon>Bacteria</taxon>
        <taxon>Pseudomonadati</taxon>
        <taxon>Pseudomonadota</taxon>
        <taxon>Alphaproteobacteria</taxon>
        <taxon>Hyphomicrobiales</taxon>
        <taxon>Methylobacteriaceae</taxon>
        <taxon>Methylorubrum</taxon>
    </lineage>
</organism>
<keyword evidence="2" id="KW-0479">Metal-binding</keyword>
<proteinExistence type="predicted"/>
<dbReference type="KEGG" id="mch:Mchl_5121"/>
<protein>
    <submittedName>
        <fullName evidence="7">Glutathionylspermidine synthase</fullName>
    </submittedName>
</protein>
<dbReference type="InterPro" id="IPR016185">
    <property type="entry name" value="PreATP-grasp_dom_sf"/>
</dbReference>
<dbReference type="GO" id="GO:0005524">
    <property type="term" value="F:ATP binding"/>
    <property type="evidence" value="ECO:0007669"/>
    <property type="project" value="UniProtKB-KW"/>
</dbReference>
<evidence type="ECO:0000313" key="7">
    <source>
        <dbReference type="EMBL" id="ACK85885.1"/>
    </source>
</evidence>
<dbReference type="InterPro" id="IPR005494">
    <property type="entry name" value="GSPS_pre-ATP-grasp-like_dom"/>
</dbReference>
<reference evidence="8" key="1">
    <citation type="submission" date="2008-12" db="EMBL/GenBank/DDBJ databases">
        <title>Complete sequence of chromosome of Methylobacterium chloromethanicum CM4.</title>
        <authorList>
            <consortium name="US DOE Joint Genome Institute"/>
            <person name="Lucas S."/>
            <person name="Copeland A."/>
            <person name="Lapidus A."/>
            <person name="Glavina del Rio T."/>
            <person name="Dalin E."/>
            <person name="Tice H."/>
            <person name="Bruce D."/>
            <person name="Goodwin L."/>
            <person name="Pitluck S."/>
            <person name="Chertkov O."/>
            <person name="Brettin T."/>
            <person name="Detter J.C."/>
            <person name="Han C."/>
            <person name="Larimer F."/>
            <person name="Land M."/>
            <person name="Hauser L."/>
            <person name="Kyrpides N."/>
            <person name="Mikhailova N."/>
            <person name="Marx C."/>
            <person name="Richardson P."/>
        </authorList>
    </citation>
    <scope>NUCLEOTIDE SEQUENCE [LARGE SCALE GENOMIC DNA]</scope>
    <source>
        <strain evidence="8">CM4 / NCIMB 13688</strain>
    </source>
</reference>
<dbReference type="GO" id="GO:0016874">
    <property type="term" value="F:ligase activity"/>
    <property type="evidence" value="ECO:0007669"/>
    <property type="project" value="UniProtKB-KW"/>
</dbReference>
<dbReference type="SUPFAM" id="SSF52440">
    <property type="entry name" value="PreATP-grasp domain"/>
    <property type="match status" value="1"/>
</dbReference>
<accession>B7KUU6</accession>
<dbReference type="Gene3D" id="3.30.1490.330">
    <property type="match status" value="1"/>
</dbReference>
<keyword evidence="3" id="KW-0547">Nucleotide-binding</keyword>
<keyword evidence="1" id="KW-0436">Ligase</keyword>
<evidence type="ECO:0000256" key="4">
    <source>
        <dbReference type="ARBA" id="ARBA00022840"/>
    </source>
</evidence>
<dbReference type="Pfam" id="PF03738">
    <property type="entry name" value="GSP_synth"/>
    <property type="match status" value="1"/>
</dbReference>
<evidence type="ECO:0000256" key="2">
    <source>
        <dbReference type="ARBA" id="ARBA00022723"/>
    </source>
</evidence>
<feature type="domain" description="Glutathionylspermidine synthase pre-ATP-grasp-like" evidence="6">
    <location>
        <begin position="12"/>
        <end position="384"/>
    </location>
</feature>
<dbReference type="Proteomes" id="UP000002385">
    <property type="component" value="Chromosome"/>
</dbReference>
<evidence type="ECO:0000259" key="6">
    <source>
        <dbReference type="Pfam" id="PF03738"/>
    </source>
</evidence>
<evidence type="ECO:0000256" key="5">
    <source>
        <dbReference type="ARBA" id="ARBA00022842"/>
    </source>
</evidence>
<sequence>MRRFACGERPGWREIAGDAGFAFHTIDGEPYWDESHAYAFTLAEIEDDIEGPSAELHALCLDFAAEAMADERILTSLAIPEPVWDTVRASWDRRDPSLYGRLDFSYGGMGPAKLLEYNADTPTALYETAVFQWLWLEQGLKEERLPAGSDQFNALHERLIARLAEIAPPGLFAFAADTSGPEDLGTAGYLQDCAVQAGCATILLDLAQIGLRADGAFCGPDEQPFAALFKLYPWEWAFQDAFGSAVAASPTRFLEPPWKMVLSNKGLLAHLWAREPGHPNLLPAFFEADAACASLGGAYVRKPLLSREGVNVEIFSDGARVAGADGPYGADGFIRQGLAELPCFDGRRPLLGAWIVGDAPAGLCIRESDGPITGDGALFVPHLIEPG</sequence>
<dbReference type="RefSeq" id="WP_015952785.1">
    <property type="nucleotide sequence ID" value="NC_011757.1"/>
</dbReference>
<dbReference type="GO" id="GO:0046872">
    <property type="term" value="F:metal ion binding"/>
    <property type="evidence" value="ECO:0007669"/>
    <property type="project" value="UniProtKB-KW"/>
</dbReference>
<evidence type="ECO:0000313" key="8">
    <source>
        <dbReference type="Proteomes" id="UP000002385"/>
    </source>
</evidence>
<name>B7KUU6_METC4</name>
<keyword evidence="4" id="KW-0067">ATP-binding</keyword>
<dbReference type="HOGENOM" id="CLU_059175_0_0_5"/>
<reference evidence="7 8" key="2">
    <citation type="journal article" date="2012" name="J. Bacteriol.">
        <title>Complete genome sequences of six strains of the genus Methylobacterium.</title>
        <authorList>
            <person name="Marx C.J."/>
            <person name="Bringel F."/>
            <person name="Chistoserdova L."/>
            <person name="Moulin L."/>
            <person name="Farhan Ul Haque M."/>
            <person name="Fleischman D.E."/>
            <person name="Gruffaz C."/>
            <person name="Jourand P."/>
            <person name="Knief C."/>
            <person name="Lee M.C."/>
            <person name="Muller E.E."/>
            <person name="Nadalig T."/>
            <person name="Peyraud R."/>
            <person name="Roselli S."/>
            <person name="Russ L."/>
            <person name="Goodwin L.A."/>
            <person name="Ivanova N."/>
            <person name="Kyrpides N."/>
            <person name="Lajus A."/>
            <person name="Land M.L."/>
            <person name="Medigue C."/>
            <person name="Mikhailova N."/>
            <person name="Nolan M."/>
            <person name="Woyke T."/>
            <person name="Stolyar S."/>
            <person name="Vorholt J.A."/>
            <person name="Vuilleumier S."/>
        </authorList>
    </citation>
    <scope>NUCLEOTIDE SEQUENCE [LARGE SCALE GENOMIC DNA]</scope>
    <source>
        <strain evidence="8">CM4 / NCIMB 13688</strain>
    </source>
</reference>
<gene>
    <name evidence="7" type="ordered locus">Mchl_5121</name>
</gene>
<evidence type="ECO:0000256" key="1">
    <source>
        <dbReference type="ARBA" id="ARBA00022598"/>
    </source>
</evidence>
<dbReference type="AlphaFoldDB" id="B7KUU6"/>
<dbReference type="EMBL" id="CP001298">
    <property type="protein sequence ID" value="ACK85885.1"/>
    <property type="molecule type" value="Genomic_DNA"/>
</dbReference>